<dbReference type="NCBIfam" id="NF009239">
    <property type="entry name" value="PRK12595.1"/>
    <property type="match status" value="1"/>
</dbReference>
<dbReference type="Gene3D" id="3.20.20.70">
    <property type="entry name" value="Aldolase class I"/>
    <property type="match status" value="1"/>
</dbReference>
<dbReference type="KEGG" id="bsed:DN745_03420"/>
<accession>A0A2Z4FIE8</accession>
<proteinExistence type="predicted"/>
<dbReference type="NCBIfam" id="NF006421">
    <property type="entry name" value="PRK08673.1"/>
    <property type="match status" value="1"/>
</dbReference>
<feature type="compositionally biased region" description="Basic and acidic residues" evidence="2">
    <location>
        <begin position="12"/>
        <end position="22"/>
    </location>
</feature>
<dbReference type="InterPro" id="IPR013785">
    <property type="entry name" value="Aldolase_TIM"/>
</dbReference>
<dbReference type="Pfam" id="PF00793">
    <property type="entry name" value="DAHP_synth_1"/>
    <property type="match status" value="1"/>
</dbReference>
<dbReference type="NCBIfam" id="TIGR01361">
    <property type="entry name" value="DAHP_synth_Bsub"/>
    <property type="match status" value="1"/>
</dbReference>
<dbReference type="GO" id="GO:0016832">
    <property type="term" value="F:aldehyde-lyase activity"/>
    <property type="evidence" value="ECO:0007669"/>
    <property type="project" value="InterPro"/>
</dbReference>
<name>A0A2Z4FIE8_9DELT</name>
<organism evidence="3 4">
    <name type="scientific">Bradymonas sediminis</name>
    <dbReference type="NCBI Taxonomy" id="1548548"/>
    <lineage>
        <taxon>Bacteria</taxon>
        <taxon>Deltaproteobacteria</taxon>
        <taxon>Bradymonadales</taxon>
        <taxon>Bradymonadaceae</taxon>
        <taxon>Bradymonas</taxon>
    </lineage>
</organism>
<sequence>MLGDNIAPTKPAAERRDAKPTDAKATQSTQCEAQAPTLGAEFPRVGRNLHPQGSTVRIGDVVFGAKDFVVIAGPCAVESQELLDEAARAVAKSGARVLRGGAFKPRTSPDSFQGHGLDGIAMLRRTATEFNLPFVTEVMSAPMVHELEERVDAFQIGARNMQNFALLEAVGRTKIPVLLKRNFGATLSEWLMAAEYIAKGGNDQIILCERGIRSFGQETRFTMDIAGAMWAKERTHLPVIVDPSHAIGIPTLLAGAVAATAAAGLDGAMVEVHPQPNRALCDADQALTPHEFDALMAAVTPVAHAVGRAI</sequence>
<dbReference type="OrthoDB" id="9802281at2"/>
<dbReference type="Proteomes" id="UP000249799">
    <property type="component" value="Chromosome"/>
</dbReference>
<gene>
    <name evidence="3" type="primary">aroF</name>
    <name evidence="3" type="ORF">DN745_03420</name>
</gene>
<evidence type="ECO:0000313" key="4">
    <source>
        <dbReference type="Proteomes" id="UP000249799"/>
    </source>
</evidence>
<dbReference type="EMBL" id="CP030032">
    <property type="protein sequence ID" value="AWV88446.1"/>
    <property type="molecule type" value="Genomic_DNA"/>
</dbReference>
<protein>
    <submittedName>
        <fullName evidence="3">3-deoxy-7-phosphoheptulonate synthase</fullName>
        <ecNumber evidence="3">2.5.1.54</ecNumber>
    </submittedName>
</protein>
<dbReference type="EC" id="2.5.1.54" evidence="3"/>
<reference evidence="3 4" key="1">
    <citation type="submission" date="2018-06" db="EMBL/GenBank/DDBJ databases">
        <title>Lujinxingia sediminis gen. nov. sp. nov., a new facultative anaerobic member of the class Deltaproteobacteria, and proposal of Lujinxingaceae fam. nov.</title>
        <authorList>
            <person name="Guo L.-Y."/>
            <person name="Li C.-M."/>
            <person name="Wang S."/>
            <person name="Du Z.-J."/>
        </authorList>
    </citation>
    <scope>NUCLEOTIDE SEQUENCE [LARGE SCALE GENOMIC DNA]</scope>
    <source>
        <strain evidence="3 4">FA350</strain>
    </source>
</reference>
<keyword evidence="1 3" id="KW-0808">Transferase</keyword>
<dbReference type="GO" id="GO:0009073">
    <property type="term" value="P:aromatic amino acid family biosynthetic process"/>
    <property type="evidence" value="ECO:0007669"/>
    <property type="project" value="InterPro"/>
</dbReference>
<dbReference type="InterPro" id="IPR052899">
    <property type="entry name" value="Class-I_DAHP_synthase"/>
</dbReference>
<dbReference type="InterPro" id="IPR006218">
    <property type="entry name" value="DAHP1/KDSA"/>
</dbReference>
<dbReference type="AlphaFoldDB" id="A0A2Z4FIE8"/>
<evidence type="ECO:0000256" key="2">
    <source>
        <dbReference type="SAM" id="MobiDB-lite"/>
    </source>
</evidence>
<evidence type="ECO:0000313" key="3">
    <source>
        <dbReference type="EMBL" id="AWV88446.1"/>
    </source>
</evidence>
<dbReference type="PANTHER" id="PTHR43018">
    <property type="entry name" value="PHOSPHO-2-DEHYDRO-3-DEOXYHEPTONATE ALDOLASE"/>
    <property type="match status" value="1"/>
</dbReference>
<keyword evidence="4" id="KW-1185">Reference proteome</keyword>
<dbReference type="PANTHER" id="PTHR43018:SF1">
    <property type="entry name" value="PROTEIN AROA(G)"/>
    <property type="match status" value="1"/>
</dbReference>
<dbReference type="GO" id="GO:0003849">
    <property type="term" value="F:3-deoxy-7-phosphoheptulonate synthase activity"/>
    <property type="evidence" value="ECO:0007669"/>
    <property type="project" value="UniProtKB-EC"/>
</dbReference>
<dbReference type="SUPFAM" id="SSF51569">
    <property type="entry name" value="Aldolase"/>
    <property type="match status" value="1"/>
</dbReference>
<feature type="region of interest" description="Disordered" evidence="2">
    <location>
        <begin position="1"/>
        <end position="34"/>
    </location>
</feature>
<dbReference type="RefSeq" id="WP_111332200.1">
    <property type="nucleotide sequence ID" value="NZ_CP030032.1"/>
</dbReference>
<dbReference type="InterPro" id="IPR006268">
    <property type="entry name" value="DAHP_syn_2"/>
</dbReference>
<evidence type="ECO:0000256" key="1">
    <source>
        <dbReference type="ARBA" id="ARBA00022679"/>
    </source>
</evidence>